<keyword evidence="4" id="KW-1185">Reference proteome</keyword>
<feature type="domain" description="Putative plant transposon protein" evidence="2">
    <location>
        <begin position="116"/>
        <end position="230"/>
    </location>
</feature>
<comment type="caution">
    <text evidence="3">The sequence shown here is derived from an EMBL/GenBank/DDBJ whole genome shotgun (WGS) entry which is preliminary data.</text>
</comment>
<feature type="compositionally biased region" description="Pro residues" evidence="1">
    <location>
        <begin position="291"/>
        <end position="309"/>
    </location>
</feature>
<proteinExistence type="predicted"/>
<sequence length="309" mass="35841">MGTPNVYDDEMKKIIYDWGRLIGPPGKYKRWSSGASTGPVGNGYYNRPDELILAYVFLVFLAYQMCRYLEFHRPDLSCVVEARGVTGKLGITLLRDLKVILQLPDVDVEGPSYEARKRSNDQRLGDVLRDICEDHAYWKLDIKRNPSQLRRHDLKPTVRRWLDFVRRSLMPTSNANEVTVDRAVIIHSIMEVLSIKAELLISHHISATAESKDPNKRLPFTGVIYRLLFANGFKKKVQGDKLIPIEKSITAESIMRNRFTEGQRQIPPQEHHQVQEEDEQEQQHQQEQHFQPPPQQFDFPQPPQQSFPQ</sequence>
<evidence type="ECO:0000313" key="4">
    <source>
        <dbReference type="Proteomes" id="UP001341840"/>
    </source>
</evidence>
<evidence type="ECO:0000313" key="3">
    <source>
        <dbReference type="EMBL" id="MED6217196.1"/>
    </source>
</evidence>
<dbReference type="EMBL" id="JASCZI010271903">
    <property type="protein sequence ID" value="MED6217196.1"/>
    <property type="molecule type" value="Genomic_DNA"/>
</dbReference>
<name>A0ABU6Z613_9FABA</name>
<feature type="region of interest" description="Disordered" evidence="1">
    <location>
        <begin position="263"/>
        <end position="309"/>
    </location>
</feature>
<protein>
    <recommendedName>
        <fullName evidence="2">Putative plant transposon protein domain-containing protein</fullName>
    </recommendedName>
</protein>
<evidence type="ECO:0000259" key="2">
    <source>
        <dbReference type="Pfam" id="PF20167"/>
    </source>
</evidence>
<gene>
    <name evidence="3" type="ORF">PIB30_015530</name>
</gene>
<dbReference type="Pfam" id="PF20167">
    <property type="entry name" value="Transposase_32"/>
    <property type="match status" value="1"/>
</dbReference>
<organism evidence="3 4">
    <name type="scientific">Stylosanthes scabra</name>
    <dbReference type="NCBI Taxonomy" id="79078"/>
    <lineage>
        <taxon>Eukaryota</taxon>
        <taxon>Viridiplantae</taxon>
        <taxon>Streptophyta</taxon>
        <taxon>Embryophyta</taxon>
        <taxon>Tracheophyta</taxon>
        <taxon>Spermatophyta</taxon>
        <taxon>Magnoliopsida</taxon>
        <taxon>eudicotyledons</taxon>
        <taxon>Gunneridae</taxon>
        <taxon>Pentapetalae</taxon>
        <taxon>rosids</taxon>
        <taxon>fabids</taxon>
        <taxon>Fabales</taxon>
        <taxon>Fabaceae</taxon>
        <taxon>Papilionoideae</taxon>
        <taxon>50 kb inversion clade</taxon>
        <taxon>dalbergioids sensu lato</taxon>
        <taxon>Dalbergieae</taxon>
        <taxon>Pterocarpus clade</taxon>
        <taxon>Stylosanthes</taxon>
    </lineage>
</organism>
<dbReference type="Proteomes" id="UP001341840">
    <property type="component" value="Unassembled WGS sequence"/>
</dbReference>
<evidence type="ECO:0000256" key="1">
    <source>
        <dbReference type="SAM" id="MobiDB-lite"/>
    </source>
</evidence>
<reference evidence="3 4" key="1">
    <citation type="journal article" date="2023" name="Plants (Basel)">
        <title>Bridging the Gap: Combining Genomics and Transcriptomics Approaches to Understand Stylosanthes scabra, an Orphan Legume from the Brazilian Caatinga.</title>
        <authorList>
            <person name="Ferreira-Neto J.R.C."/>
            <person name="da Silva M.D."/>
            <person name="Binneck E."/>
            <person name="de Melo N.F."/>
            <person name="da Silva R.H."/>
            <person name="de Melo A.L.T.M."/>
            <person name="Pandolfi V."/>
            <person name="Bustamante F.O."/>
            <person name="Brasileiro-Vidal A.C."/>
            <person name="Benko-Iseppon A.M."/>
        </authorList>
    </citation>
    <scope>NUCLEOTIDE SEQUENCE [LARGE SCALE GENOMIC DNA]</scope>
    <source>
        <tissue evidence="3">Leaves</tissue>
    </source>
</reference>
<feature type="compositionally biased region" description="Basic and acidic residues" evidence="1">
    <location>
        <begin position="269"/>
        <end position="287"/>
    </location>
</feature>
<accession>A0ABU6Z613</accession>
<dbReference type="InterPro" id="IPR046796">
    <property type="entry name" value="Transposase_32_dom"/>
</dbReference>